<organism evidence="15 16">
    <name type="scientific">Trinickia violacea</name>
    <dbReference type="NCBI Taxonomy" id="2571746"/>
    <lineage>
        <taxon>Bacteria</taxon>
        <taxon>Pseudomonadati</taxon>
        <taxon>Pseudomonadota</taxon>
        <taxon>Betaproteobacteria</taxon>
        <taxon>Burkholderiales</taxon>
        <taxon>Burkholderiaceae</taxon>
        <taxon>Trinickia</taxon>
    </lineage>
</organism>
<dbReference type="GO" id="GO:0022904">
    <property type="term" value="P:respiratory electron transport chain"/>
    <property type="evidence" value="ECO:0007669"/>
    <property type="project" value="InterPro"/>
</dbReference>
<dbReference type="AlphaFoldDB" id="A0A4P8J2B7"/>
<keyword evidence="16" id="KW-1185">Reference proteome</keyword>
<evidence type="ECO:0000256" key="3">
    <source>
        <dbReference type="ARBA" id="ARBA00022448"/>
    </source>
</evidence>
<dbReference type="PANTHER" id="PTHR30529">
    <property type="entry name" value="CYTOCHROME B561"/>
    <property type="match status" value="1"/>
</dbReference>
<evidence type="ECO:0000256" key="9">
    <source>
        <dbReference type="ARBA" id="ARBA00022989"/>
    </source>
</evidence>
<dbReference type="GO" id="GO:0005886">
    <property type="term" value="C:plasma membrane"/>
    <property type="evidence" value="ECO:0007669"/>
    <property type="project" value="UniProtKB-SubCell"/>
</dbReference>
<evidence type="ECO:0000256" key="5">
    <source>
        <dbReference type="ARBA" id="ARBA00022617"/>
    </source>
</evidence>
<evidence type="ECO:0000256" key="11">
    <source>
        <dbReference type="ARBA" id="ARBA00023136"/>
    </source>
</evidence>
<evidence type="ECO:0000256" key="10">
    <source>
        <dbReference type="ARBA" id="ARBA00023004"/>
    </source>
</evidence>
<dbReference type="InterPro" id="IPR016174">
    <property type="entry name" value="Di-haem_cyt_TM"/>
</dbReference>
<gene>
    <name evidence="15" type="ORF">FAZ95_35090</name>
</gene>
<keyword evidence="9 13" id="KW-1133">Transmembrane helix</keyword>
<sequence>MNDADRTGSLRLAVAHAPFVTQEGPAFAQTHRDLDRYDRLSRAFHWIFAITILYASFAGYALSRIGSRPVHDFVSRLNMSLATILILLFPLRVLWKYKRVEPWPLAGVSAAQRRLAHGVHGVMYLTIFLVLASGFLMVPHGYSFFGLFEVRTPFEKGPLTDTLFLLHRGGCALLAGLVGLHVLAVIKHQFVSRNNVLRRML</sequence>
<evidence type="ECO:0000256" key="13">
    <source>
        <dbReference type="SAM" id="Phobius"/>
    </source>
</evidence>
<keyword evidence="10" id="KW-0408">Iron</keyword>
<dbReference type="Proteomes" id="UP000298656">
    <property type="component" value="Chromosome 2"/>
</dbReference>
<feature type="transmembrane region" description="Helical" evidence="13">
    <location>
        <begin position="122"/>
        <end position="145"/>
    </location>
</feature>
<dbReference type="GO" id="GO:0009055">
    <property type="term" value="F:electron transfer activity"/>
    <property type="evidence" value="ECO:0007669"/>
    <property type="project" value="InterPro"/>
</dbReference>
<dbReference type="GO" id="GO:0020037">
    <property type="term" value="F:heme binding"/>
    <property type="evidence" value="ECO:0007669"/>
    <property type="project" value="TreeGrafter"/>
</dbReference>
<evidence type="ECO:0000313" key="15">
    <source>
        <dbReference type="EMBL" id="QCP54203.1"/>
    </source>
</evidence>
<comment type="similarity">
    <text evidence="12">Belongs to the cytochrome b561 family.</text>
</comment>
<comment type="cofactor">
    <cofactor evidence="1">
        <name>heme b</name>
        <dbReference type="ChEBI" id="CHEBI:60344"/>
    </cofactor>
</comment>
<keyword evidence="11 13" id="KW-0472">Membrane</keyword>
<keyword evidence="4" id="KW-1003">Cell membrane</keyword>
<feature type="domain" description="Cytochrome b561 bacterial/Ni-hydrogenase" evidence="14">
    <location>
        <begin position="36"/>
        <end position="201"/>
    </location>
</feature>
<keyword evidence="7" id="KW-0479">Metal-binding</keyword>
<reference evidence="15 16" key="1">
    <citation type="submission" date="2019-05" db="EMBL/GenBank/DDBJ databases">
        <title>Burkholderia sp. DHOD12, isolated from subtropical forest soil.</title>
        <authorList>
            <person name="Gao Z.-H."/>
            <person name="Qiu L.-H."/>
        </authorList>
    </citation>
    <scope>NUCLEOTIDE SEQUENCE [LARGE SCALE GENOMIC DNA]</scope>
    <source>
        <strain evidence="15 16">DHOD12</strain>
    </source>
</reference>
<evidence type="ECO:0000256" key="2">
    <source>
        <dbReference type="ARBA" id="ARBA00004651"/>
    </source>
</evidence>
<keyword evidence="3" id="KW-0813">Transport</keyword>
<keyword evidence="5" id="KW-0349">Heme</keyword>
<feature type="transmembrane region" description="Helical" evidence="13">
    <location>
        <begin position="43"/>
        <end position="62"/>
    </location>
</feature>
<dbReference type="OrthoDB" id="1247465at2"/>
<dbReference type="GO" id="GO:0046872">
    <property type="term" value="F:metal ion binding"/>
    <property type="evidence" value="ECO:0007669"/>
    <property type="project" value="UniProtKB-KW"/>
</dbReference>
<dbReference type="PANTHER" id="PTHR30529:SF1">
    <property type="entry name" value="CYTOCHROME B561 HOMOLOG 2"/>
    <property type="match status" value="1"/>
</dbReference>
<evidence type="ECO:0000256" key="7">
    <source>
        <dbReference type="ARBA" id="ARBA00022723"/>
    </source>
</evidence>
<dbReference type="RefSeq" id="WP_137336971.1">
    <property type="nucleotide sequence ID" value="NZ_CP040078.1"/>
</dbReference>
<name>A0A4P8J2B7_9BURK</name>
<feature type="transmembrane region" description="Helical" evidence="13">
    <location>
        <begin position="165"/>
        <end position="186"/>
    </location>
</feature>
<dbReference type="Pfam" id="PF01292">
    <property type="entry name" value="Ni_hydr_CYTB"/>
    <property type="match status" value="1"/>
</dbReference>
<evidence type="ECO:0000256" key="12">
    <source>
        <dbReference type="ARBA" id="ARBA00037975"/>
    </source>
</evidence>
<evidence type="ECO:0000256" key="6">
    <source>
        <dbReference type="ARBA" id="ARBA00022692"/>
    </source>
</evidence>
<keyword evidence="8" id="KW-0249">Electron transport</keyword>
<accession>A0A4P8J2B7</accession>
<dbReference type="InterPro" id="IPR052168">
    <property type="entry name" value="Cytochrome_b561_oxidase"/>
</dbReference>
<feature type="transmembrane region" description="Helical" evidence="13">
    <location>
        <begin position="74"/>
        <end position="95"/>
    </location>
</feature>
<dbReference type="SUPFAM" id="SSF81342">
    <property type="entry name" value="Transmembrane di-heme cytochromes"/>
    <property type="match status" value="1"/>
</dbReference>
<evidence type="ECO:0000259" key="14">
    <source>
        <dbReference type="Pfam" id="PF01292"/>
    </source>
</evidence>
<evidence type="ECO:0000313" key="16">
    <source>
        <dbReference type="Proteomes" id="UP000298656"/>
    </source>
</evidence>
<comment type="subcellular location">
    <subcellularLocation>
        <location evidence="2">Cell membrane</location>
        <topology evidence="2">Multi-pass membrane protein</topology>
    </subcellularLocation>
</comment>
<evidence type="ECO:0000256" key="1">
    <source>
        <dbReference type="ARBA" id="ARBA00001970"/>
    </source>
</evidence>
<dbReference type="InterPro" id="IPR011577">
    <property type="entry name" value="Cyt_b561_bac/Ni-Hgenase"/>
</dbReference>
<dbReference type="EMBL" id="CP040078">
    <property type="protein sequence ID" value="QCP54203.1"/>
    <property type="molecule type" value="Genomic_DNA"/>
</dbReference>
<evidence type="ECO:0000256" key="8">
    <source>
        <dbReference type="ARBA" id="ARBA00022982"/>
    </source>
</evidence>
<keyword evidence="6 13" id="KW-0812">Transmembrane</keyword>
<protein>
    <submittedName>
        <fullName evidence="15">Cytochrome b</fullName>
    </submittedName>
</protein>
<evidence type="ECO:0000256" key="4">
    <source>
        <dbReference type="ARBA" id="ARBA00022475"/>
    </source>
</evidence>
<proteinExistence type="inferred from homology"/>
<dbReference type="KEGG" id="tvl:FAZ95_35090"/>